<organism evidence="1 2">
    <name type="scientific">Penicillium steckii</name>
    <dbReference type="NCBI Taxonomy" id="303698"/>
    <lineage>
        <taxon>Eukaryota</taxon>
        <taxon>Fungi</taxon>
        <taxon>Dikarya</taxon>
        <taxon>Ascomycota</taxon>
        <taxon>Pezizomycotina</taxon>
        <taxon>Eurotiomycetes</taxon>
        <taxon>Eurotiomycetidae</taxon>
        <taxon>Eurotiales</taxon>
        <taxon>Aspergillaceae</taxon>
        <taxon>Penicillium</taxon>
    </lineage>
</organism>
<comment type="caution">
    <text evidence="1">The sequence shown here is derived from an EMBL/GenBank/DDBJ whole genome shotgun (WGS) entry which is preliminary data.</text>
</comment>
<reference evidence="2" key="1">
    <citation type="journal article" date="2017" name="Nat. Microbiol.">
        <title>Global analysis of biosynthetic gene clusters reveals vast potential of secondary metabolite production in Penicillium species.</title>
        <authorList>
            <person name="Nielsen J.C."/>
            <person name="Grijseels S."/>
            <person name="Prigent S."/>
            <person name="Ji B."/>
            <person name="Dainat J."/>
            <person name="Nielsen K.F."/>
            <person name="Frisvad J.C."/>
            <person name="Workman M."/>
            <person name="Nielsen J."/>
        </authorList>
    </citation>
    <scope>NUCLEOTIDE SEQUENCE [LARGE SCALE GENOMIC DNA]</scope>
    <source>
        <strain evidence="2">IBT 24891</strain>
    </source>
</reference>
<gene>
    <name evidence="1" type="ORF">PENSTE_c005G06578</name>
</gene>
<dbReference type="Proteomes" id="UP000191285">
    <property type="component" value="Unassembled WGS sequence"/>
</dbReference>
<dbReference type="Gene3D" id="1.20.120.1630">
    <property type="match status" value="1"/>
</dbReference>
<name>A0A1V6TLB4_9EURO</name>
<keyword evidence="2" id="KW-1185">Reference proteome</keyword>
<dbReference type="AlphaFoldDB" id="A0A1V6TLB4"/>
<dbReference type="InterPro" id="IPR010721">
    <property type="entry name" value="UstE-like"/>
</dbReference>
<proteinExistence type="predicted"/>
<accession>A0A1V6TLB4</accession>
<evidence type="ECO:0000313" key="1">
    <source>
        <dbReference type="EMBL" id="OQE26619.1"/>
    </source>
</evidence>
<dbReference type="PANTHER" id="PTHR32251">
    <property type="entry name" value="3-OXO-5-ALPHA-STEROID 4-DEHYDROGENASE"/>
    <property type="match status" value="1"/>
</dbReference>
<protein>
    <recommendedName>
        <fullName evidence="3">Steroid 5-alpha reductase C-terminal domain-containing protein</fullName>
    </recommendedName>
</protein>
<dbReference type="PANTHER" id="PTHR32251:SF15">
    <property type="entry name" value="3-OXO-5-ALPHA-STEROID 4-DEHYDROGENASE (DUF1295)"/>
    <property type="match status" value="1"/>
</dbReference>
<evidence type="ECO:0000313" key="2">
    <source>
        <dbReference type="Proteomes" id="UP000191285"/>
    </source>
</evidence>
<evidence type="ECO:0008006" key="3">
    <source>
        <dbReference type="Google" id="ProtNLM"/>
    </source>
</evidence>
<sequence length="345" mass="38506">MAGYSAMYNDLPRPPKSAFHVAGPNFKMTSGDLGILKSTLLPSFGLYSGLSLATYIAAQRTDRVELKDWLWPSGQVINAWWTAIGRPMYETNISFSDAWTGLTWTEKVLLGCVSVWGCRLFARIASRSLKRGKDDSRYDACKKEPGFWKTAFFKIFLPEAAVLTLISLPFTVPFSMGDTTLSLATNTISSIRAFGAAVFATGFGMEVMADTQLELHRQERSDLCRHGVWGLVRHPNYLGDTLVHVSFAILNLSDSFNPITLIGPLTNYLFLRYIGGDKQTEASQEERYRAEDPHKHKQLQEWRADSNSFWPSFHDLANPWALAVAGCGIIGVVLEEGLRSAFNML</sequence>
<dbReference type="Pfam" id="PF06966">
    <property type="entry name" value="DUF1295"/>
    <property type="match status" value="1"/>
</dbReference>
<dbReference type="EMBL" id="MLKD01000005">
    <property type="protein sequence ID" value="OQE26619.1"/>
    <property type="molecule type" value="Genomic_DNA"/>
</dbReference>
<dbReference type="GO" id="GO:0016020">
    <property type="term" value="C:membrane"/>
    <property type="evidence" value="ECO:0007669"/>
    <property type="project" value="TreeGrafter"/>
</dbReference>
<dbReference type="OrthoDB" id="67965at2759"/>